<keyword evidence="3" id="KW-1185">Reference proteome</keyword>
<dbReference type="EMBL" id="SRLO01000029">
    <property type="protein sequence ID" value="TNN84045.1"/>
    <property type="molecule type" value="Genomic_DNA"/>
</dbReference>
<comment type="caution">
    <text evidence="2">The sequence shown here is derived from an EMBL/GenBank/DDBJ whole genome shotgun (WGS) entry which is preliminary data.</text>
</comment>
<keyword evidence="1" id="KW-1133">Transmembrane helix</keyword>
<organism evidence="2 3">
    <name type="scientific">Liparis tanakae</name>
    <name type="common">Tanaka's snailfish</name>
    <dbReference type="NCBI Taxonomy" id="230148"/>
    <lineage>
        <taxon>Eukaryota</taxon>
        <taxon>Metazoa</taxon>
        <taxon>Chordata</taxon>
        <taxon>Craniata</taxon>
        <taxon>Vertebrata</taxon>
        <taxon>Euteleostomi</taxon>
        <taxon>Actinopterygii</taxon>
        <taxon>Neopterygii</taxon>
        <taxon>Teleostei</taxon>
        <taxon>Neoteleostei</taxon>
        <taxon>Acanthomorphata</taxon>
        <taxon>Eupercaria</taxon>
        <taxon>Perciformes</taxon>
        <taxon>Cottioidei</taxon>
        <taxon>Cottales</taxon>
        <taxon>Liparidae</taxon>
        <taxon>Liparis</taxon>
    </lineage>
</organism>
<keyword evidence="1" id="KW-0472">Membrane</keyword>
<evidence type="ECO:0000313" key="3">
    <source>
        <dbReference type="Proteomes" id="UP000314294"/>
    </source>
</evidence>
<feature type="transmembrane region" description="Helical" evidence="1">
    <location>
        <begin position="267"/>
        <end position="284"/>
    </location>
</feature>
<protein>
    <submittedName>
        <fullName evidence="2">Uncharacterized protein</fullName>
    </submittedName>
</protein>
<evidence type="ECO:0000256" key="1">
    <source>
        <dbReference type="SAM" id="Phobius"/>
    </source>
</evidence>
<gene>
    <name evidence="2" type="ORF">EYF80_005651</name>
</gene>
<dbReference type="AlphaFoldDB" id="A0A4Z2J152"/>
<keyword evidence="1" id="KW-0812">Transmembrane</keyword>
<feature type="transmembrane region" description="Helical" evidence="1">
    <location>
        <begin position="296"/>
        <end position="314"/>
    </location>
</feature>
<reference evidence="2 3" key="1">
    <citation type="submission" date="2019-03" db="EMBL/GenBank/DDBJ databases">
        <title>First draft genome of Liparis tanakae, snailfish: a comprehensive survey of snailfish specific genes.</title>
        <authorList>
            <person name="Kim W."/>
            <person name="Song I."/>
            <person name="Jeong J.-H."/>
            <person name="Kim D."/>
            <person name="Kim S."/>
            <person name="Ryu S."/>
            <person name="Song J.Y."/>
            <person name="Lee S.K."/>
        </authorList>
    </citation>
    <scope>NUCLEOTIDE SEQUENCE [LARGE SCALE GENOMIC DNA]</scope>
    <source>
        <tissue evidence="2">Muscle</tissue>
    </source>
</reference>
<name>A0A4Z2J152_9TELE</name>
<evidence type="ECO:0000313" key="2">
    <source>
        <dbReference type="EMBL" id="TNN84045.1"/>
    </source>
</evidence>
<proteinExistence type="predicted"/>
<sequence>MLDAILAGEKPRTLAHSTISSEWDSAEEDLSLWPFSEEAVDFRSGEASRCTRLLEKLLPKHKSIYAPGWRFCLEIAFVHGWLAFHFVVGTGYTALPAGPNATQRAQKCLSSANPGLTPARGPACQDQDGLSSSMAIAKSVAKTCVAEAGFHHAGCLGNHLQKDIYQCCWRTGLIKTDPADTGAFPANTNGDRSSTTSGLLSGYGESLRLGILVYKESLFGDCRLSSGSKRVSPLGDEWRLQLLLMVQLKTHRVAHVHQRRSVGYDSVVFAAAATATATATAAYAYHRHLGRSPLRVVVMVVLRGLLGLLVVGWMM</sequence>
<dbReference type="Proteomes" id="UP000314294">
    <property type="component" value="Unassembled WGS sequence"/>
</dbReference>
<accession>A0A4Z2J152</accession>